<name>A0A0K2UI19_LEPSM</name>
<evidence type="ECO:0000313" key="1">
    <source>
        <dbReference type="EMBL" id="CDW37572.1"/>
    </source>
</evidence>
<accession>A0A0K2UI19</accession>
<feature type="non-terminal residue" evidence="1">
    <location>
        <position position="1"/>
    </location>
</feature>
<proteinExistence type="predicted"/>
<reference evidence="1" key="1">
    <citation type="submission" date="2014-05" db="EMBL/GenBank/DDBJ databases">
        <authorList>
            <person name="Chronopoulou M."/>
        </authorList>
    </citation>
    <scope>NUCLEOTIDE SEQUENCE</scope>
    <source>
        <tissue evidence="1">Whole organism</tissue>
    </source>
</reference>
<organism evidence="1">
    <name type="scientific">Lepeophtheirus salmonis</name>
    <name type="common">Salmon louse</name>
    <name type="synonym">Caligus salmonis</name>
    <dbReference type="NCBI Taxonomy" id="72036"/>
    <lineage>
        <taxon>Eukaryota</taxon>
        <taxon>Metazoa</taxon>
        <taxon>Ecdysozoa</taxon>
        <taxon>Arthropoda</taxon>
        <taxon>Crustacea</taxon>
        <taxon>Multicrustacea</taxon>
        <taxon>Hexanauplia</taxon>
        <taxon>Copepoda</taxon>
        <taxon>Siphonostomatoida</taxon>
        <taxon>Caligidae</taxon>
        <taxon>Lepeophtheirus</taxon>
    </lineage>
</organism>
<dbReference type="EMBL" id="HACA01020211">
    <property type="protein sequence ID" value="CDW37572.1"/>
    <property type="molecule type" value="Transcribed_RNA"/>
</dbReference>
<dbReference type="AlphaFoldDB" id="A0A0K2UI19"/>
<protein>
    <submittedName>
        <fullName evidence="1">Uncharacterized protein</fullName>
    </submittedName>
</protein>
<sequence>LKLCYYIVINSVCHSDDNKLTITNKNLSLYCLVLLYIL</sequence>